<evidence type="ECO:0000256" key="4">
    <source>
        <dbReference type="ARBA" id="ARBA00022827"/>
    </source>
</evidence>
<evidence type="ECO:0000256" key="2">
    <source>
        <dbReference type="ARBA" id="ARBA00007330"/>
    </source>
</evidence>
<evidence type="ECO:0000313" key="9">
    <source>
        <dbReference type="Proteomes" id="UP000241229"/>
    </source>
</evidence>
<evidence type="ECO:0000256" key="5">
    <source>
        <dbReference type="ARBA" id="ARBA00023002"/>
    </source>
</evidence>
<dbReference type="InterPro" id="IPR006076">
    <property type="entry name" value="FAD-dep_OxRdtase"/>
</dbReference>
<dbReference type="GO" id="GO:0046168">
    <property type="term" value="P:glycerol-3-phosphate catabolic process"/>
    <property type="evidence" value="ECO:0007669"/>
    <property type="project" value="TreeGrafter"/>
</dbReference>
<organism evidence="8 9">
    <name type="scientific">Kumtagia ephedrae</name>
    <dbReference type="NCBI Taxonomy" id="2116701"/>
    <lineage>
        <taxon>Bacteria</taxon>
        <taxon>Pseudomonadati</taxon>
        <taxon>Pseudomonadota</taxon>
        <taxon>Alphaproteobacteria</taxon>
        <taxon>Hyphomicrobiales</taxon>
        <taxon>Phyllobacteriaceae</taxon>
        <taxon>Kumtagia</taxon>
    </lineage>
</organism>
<dbReference type="PRINTS" id="PR01001">
    <property type="entry name" value="FADG3PDH"/>
</dbReference>
<comment type="caution">
    <text evidence="8">The sequence shown here is derived from an EMBL/GenBank/DDBJ whole genome shotgun (WGS) entry which is preliminary data.</text>
</comment>
<dbReference type="Proteomes" id="UP000241229">
    <property type="component" value="Unassembled WGS sequence"/>
</dbReference>
<dbReference type="PANTHER" id="PTHR11985:SF15">
    <property type="entry name" value="GLYCEROL-3-PHOSPHATE DEHYDROGENASE, MITOCHONDRIAL"/>
    <property type="match status" value="1"/>
</dbReference>
<protein>
    <submittedName>
        <fullName evidence="8">Glycerol-3-phosphate dehydrogenase/oxidase</fullName>
    </submittedName>
</protein>
<evidence type="ECO:0000259" key="6">
    <source>
        <dbReference type="Pfam" id="PF01266"/>
    </source>
</evidence>
<sequence>MRNRDEAIAVLKRAAADEAPLLIVGGGINGIGLYRDLALQDVPAILVDKGDFASGTSAAPSRLIHGGLRYLETGEFELVRESVVERNHLLRNAPHLVKPLPVWVPAFNWFGGLFSAGLRFLKLKKTPGAKGMLAIKLGLVFFDRFGRGSRTMPRHRILSRAESRRKMPGLSNRVRAVAEYYDARLLHPERMALELVKDAERDCPRSVAAPYVSLAGMTGGEVILRDEVGGGEITLRPRLVVNCAGAWADEANRRLGIDRRLIGGTRGSHLVMRRPDIAAQLGDGMLYFETRDFRACLVYALDAELVLLGTTDIRAGDPDHAACSEEEIDYLFGVLDQVLPGSRARREEIVFAYAGIRPLPYSGDGATGAISRDHALRDFEPRGPRAFPVMTLVGGKWTTYRACAEQIADAVLARLGAARRRDTLAEPIGGGAGLPAEGKELRQAIADVVRATGLDTAVVAKFFRRYGSQARAVAEAVVADGADRIDTRGLYHAGEIRWIVANERVTRLADIVLRRTLMPFENAVTPEGLDRIARIAGDMLGWSDARRALEVAETAELLESRYRVKTARAAEPAAG</sequence>
<evidence type="ECO:0000259" key="7">
    <source>
        <dbReference type="Pfam" id="PF16901"/>
    </source>
</evidence>
<dbReference type="GO" id="GO:0004368">
    <property type="term" value="F:glycerol-3-phosphate dehydrogenase (quinone) activity"/>
    <property type="evidence" value="ECO:0007669"/>
    <property type="project" value="InterPro"/>
</dbReference>
<dbReference type="OrthoDB" id="9766796at2"/>
<dbReference type="InterPro" id="IPR031656">
    <property type="entry name" value="DAO_C"/>
</dbReference>
<accession>A0A2P7SBC6</accession>
<keyword evidence="3" id="KW-0285">Flavoprotein</keyword>
<dbReference type="InterPro" id="IPR000447">
    <property type="entry name" value="G3P_DH_FAD-dep"/>
</dbReference>
<evidence type="ECO:0000256" key="3">
    <source>
        <dbReference type="ARBA" id="ARBA00022630"/>
    </source>
</evidence>
<dbReference type="RefSeq" id="WP_106772699.1">
    <property type="nucleotide sequence ID" value="NZ_PXYK01000011.1"/>
</dbReference>
<dbReference type="AlphaFoldDB" id="A0A2P7SBC6"/>
<dbReference type="Gene3D" id="1.10.8.870">
    <property type="entry name" value="Alpha-glycerophosphate oxidase, cap domain"/>
    <property type="match status" value="1"/>
</dbReference>
<dbReference type="Pfam" id="PF16901">
    <property type="entry name" value="DAO_C"/>
    <property type="match status" value="1"/>
</dbReference>
<dbReference type="InterPro" id="IPR038299">
    <property type="entry name" value="DAO_C_sf"/>
</dbReference>
<proteinExistence type="inferred from homology"/>
<name>A0A2P7SBC6_9HYPH</name>
<dbReference type="Gene3D" id="3.30.9.10">
    <property type="entry name" value="D-Amino Acid Oxidase, subunit A, domain 2"/>
    <property type="match status" value="1"/>
</dbReference>
<dbReference type="SUPFAM" id="SSF51905">
    <property type="entry name" value="FAD/NAD(P)-binding domain"/>
    <property type="match status" value="1"/>
</dbReference>
<dbReference type="Pfam" id="PF01266">
    <property type="entry name" value="DAO"/>
    <property type="match status" value="1"/>
</dbReference>
<evidence type="ECO:0000313" key="8">
    <source>
        <dbReference type="EMBL" id="PSJ59625.1"/>
    </source>
</evidence>
<keyword evidence="9" id="KW-1185">Reference proteome</keyword>
<keyword evidence="5" id="KW-0560">Oxidoreductase</keyword>
<comment type="similarity">
    <text evidence="2">Belongs to the FAD-dependent glycerol-3-phosphate dehydrogenase family.</text>
</comment>
<dbReference type="PANTHER" id="PTHR11985">
    <property type="entry name" value="GLYCEROL-3-PHOSPHATE DEHYDROGENASE"/>
    <property type="match status" value="1"/>
</dbReference>
<gene>
    <name evidence="8" type="ORF">C7I84_13445</name>
</gene>
<reference evidence="8 9" key="1">
    <citation type="submission" date="2018-03" db="EMBL/GenBank/DDBJ databases">
        <title>The draft genome of Mesorhizobium sp. 6GN-30.</title>
        <authorList>
            <person name="Liu L."/>
            <person name="Li L."/>
            <person name="Wang T."/>
            <person name="Zhang X."/>
            <person name="Liang L."/>
        </authorList>
    </citation>
    <scope>NUCLEOTIDE SEQUENCE [LARGE SCALE GENOMIC DNA]</scope>
    <source>
        <strain evidence="8 9">6GN30</strain>
    </source>
</reference>
<dbReference type="EMBL" id="PXYK01000011">
    <property type="protein sequence ID" value="PSJ59625.1"/>
    <property type="molecule type" value="Genomic_DNA"/>
</dbReference>
<feature type="domain" description="FAD dependent oxidoreductase" evidence="6">
    <location>
        <begin position="22"/>
        <end position="409"/>
    </location>
</feature>
<dbReference type="InterPro" id="IPR036188">
    <property type="entry name" value="FAD/NAD-bd_sf"/>
</dbReference>
<dbReference type="Gene3D" id="3.50.50.60">
    <property type="entry name" value="FAD/NAD(P)-binding domain"/>
    <property type="match status" value="1"/>
</dbReference>
<keyword evidence="4" id="KW-0274">FAD</keyword>
<comment type="cofactor">
    <cofactor evidence="1">
        <name>FAD</name>
        <dbReference type="ChEBI" id="CHEBI:57692"/>
    </cofactor>
</comment>
<evidence type="ECO:0000256" key="1">
    <source>
        <dbReference type="ARBA" id="ARBA00001974"/>
    </source>
</evidence>
<dbReference type="PROSITE" id="PS00978">
    <property type="entry name" value="FAD_G3PDH_2"/>
    <property type="match status" value="1"/>
</dbReference>
<feature type="domain" description="Alpha-glycerophosphate oxidase C-terminal" evidence="7">
    <location>
        <begin position="426"/>
        <end position="547"/>
    </location>
</feature>